<dbReference type="InterPro" id="IPR049253">
    <property type="entry name" value="DUF6886"/>
</dbReference>
<comment type="caution">
    <text evidence="1">The sequence shown here is derived from an EMBL/GenBank/DDBJ whole genome shotgun (WGS) entry which is preliminary data.</text>
</comment>
<name>A0A926KR36_9BACL</name>
<dbReference type="Pfam" id="PF21820">
    <property type="entry name" value="DUF6886"/>
    <property type="match status" value="1"/>
</dbReference>
<organism evidence="1 2">
    <name type="scientific">Paenibacillus sedimenti</name>
    <dbReference type="NCBI Taxonomy" id="2770274"/>
    <lineage>
        <taxon>Bacteria</taxon>
        <taxon>Bacillati</taxon>
        <taxon>Bacillota</taxon>
        <taxon>Bacilli</taxon>
        <taxon>Bacillales</taxon>
        <taxon>Paenibacillaceae</taxon>
        <taxon>Paenibacillus</taxon>
    </lineage>
</organism>
<dbReference type="AlphaFoldDB" id="A0A926KR36"/>
<proteinExistence type="predicted"/>
<gene>
    <name evidence="1" type="ORF">ICC18_20650</name>
</gene>
<evidence type="ECO:0000313" key="1">
    <source>
        <dbReference type="EMBL" id="MBD0382532.1"/>
    </source>
</evidence>
<protein>
    <submittedName>
        <fullName evidence="1">Uncharacterized protein</fullName>
    </submittedName>
</protein>
<accession>A0A926KR36</accession>
<dbReference type="Proteomes" id="UP000650466">
    <property type="component" value="Unassembled WGS sequence"/>
</dbReference>
<dbReference type="EMBL" id="JACVVD010000007">
    <property type="protein sequence ID" value="MBD0382532.1"/>
    <property type="molecule type" value="Genomic_DNA"/>
</dbReference>
<reference evidence="1" key="1">
    <citation type="submission" date="2020-09" db="EMBL/GenBank/DDBJ databases">
        <title>Draft Genome Sequence of Paenibacillus sp. WST5.</title>
        <authorList>
            <person name="Bao Z."/>
        </authorList>
    </citation>
    <scope>NUCLEOTIDE SEQUENCE</scope>
    <source>
        <strain evidence="1">WST5</strain>
    </source>
</reference>
<sequence>MRLYHFSEEPDIELFVPRVKANRTDMPPVVWAIDQKHEFTFYFPRDCPRIVYTRSEGISAEDEVKFFGLSKSDTIITVETGWYKIINETTLYRYMLPGDDFQLFDETAGYYIAEQTIEPLSVDPIHNLIEKLIAMNIEIRFTPNLYPLRDAILNSTLKNFGIHRFQNARKV</sequence>
<dbReference type="RefSeq" id="WP_188176306.1">
    <property type="nucleotide sequence ID" value="NZ_JACVVD010000007.1"/>
</dbReference>
<evidence type="ECO:0000313" key="2">
    <source>
        <dbReference type="Proteomes" id="UP000650466"/>
    </source>
</evidence>
<keyword evidence="2" id="KW-1185">Reference proteome</keyword>